<gene>
    <name evidence="1" type="ORF">PAC_08662</name>
</gene>
<dbReference type="OrthoDB" id="10479408at2759"/>
<sequence>MAPIFGPEQAIKFFELYPDALSTLQGQERKQAYIRMVNSLGPLLRLMLSDPEVEKDPAAEGKRAGILLWNYGAIDVARICARSSYSGTFARIGQLAEKDGRHGHAQFYKSASEQLKDLDEEDLYLSFLQFLSSYILPSATAESRNTITKPSQNPDIFDNHVSALWRGTSTRALRMYRRAHVFATPKRQDELSAERSKRIQELYRLLRTDPNIIERPATEAKRIAQLLWKHTEMLGEDRDRVVQIFLKDFKASEEIANNNYIYLKVTFYRGLYGYYQRLSTGRM</sequence>
<reference evidence="1 2" key="1">
    <citation type="submission" date="2016-03" db="EMBL/GenBank/DDBJ databases">
        <authorList>
            <person name="Ploux O."/>
        </authorList>
    </citation>
    <scope>NUCLEOTIDE SEQUENCE [LARGE SCALE GENOMIC DNA]</scope>
    <source>
        <strain evidence="1 2">UAMH 11012</strain>
    </source>
</reference>
<keyword evidence="2" id="KW-1185">Reference proteome</keyword>
<organism evidence="1 2">
    <name type="scientific">Phialocephala subalpina</name>
    <dbReference type="NCBI Taxonomy" id="576137"/>
    <lineage>
        <taxon>Eukaryota</taxon>
        <taxon>Fungi</taxon>
        <taxon>Dikarya</taxon>
        <taxon>Ascomycota</taxon>
        <taxon>Pezizomycotina</taxon>
        <taxon>Leotiomycetes</taxon>
        <taxon>Helotiales</taxon>
        <taxon>Mollisiaceae</taxon>
        <taxon>Phialocephala</taxon>
        <taxon>Phialocephala fortinii species complex</taxon>
    </lineage>
</organism>
<evidence type="ECO:0000313" key="2">
    <source>
        <dbReference type="Proteomes" id="UP000184330"/>
    </source>
</evidence>
<accession>A0A1L7X183</accession>
<proteinExistence type="predicted"/>
<evidence type="ECO:0000313" key="1">
    <source>
        <dbReference type="EMBL" id="CZR58770.1"/>
    </source>
</evidence>
<protein>
    <submittedName>
        <fullName evidence="1">Uncharacterized protein</fullName>
    </submittedName>
</protein>
<dbReference type="EMBL" id="FJOG01000012">
    <property type="protein sequence ID" value="CZR58770.1"/>
    <property type="molecule type" value="Genomic_DNA"/>
</dbReference>
<dbReference type="Proteomes" id="UP000184330">
    <property type="component" value="Unassembled WGS sequence"/>
</dbReference>
<name>A0A1L7X183_9HELO</name>
<dbReference type="AlphaFoldDB" id="A0A1L7X183"/>